<comment type="caution">
    <text evidence="1">The sequence shown here is derived from an EMBL/GenBank/DDBJ whole genome shotgun (WGS) entry which is preliminary data.</text>
</comment>
<reference evidence="1 2" key="1">
    <citation type="submission" date="2024-08" db="EMBL/GenBank/DDBJ databases">
        <authorList>
            <person name="Ishaq N."/>
        </authorList>
    </citation>
    <scope>NUCLEOTIDE SEQUENCE [LARGE SCALE GENOMIC DNA]</scope>
    <source>
        <strain evidence="1 2">DSM 18651</strain>
    </source>
</reference>
<protein>
    <submittedName>
        <fullName evidence="1">Uncharacterized protein</fullName>
    </submittedName>
</protein>
<proteinExistence type="predicted"/>
<evidence type="ECO:0000313" key="1">
    <source>
        <dbReference type="EMBL" id="MFA0813464.1"/>
    </source>
</evidence>
<evidence type="ECO:0000313" key="2">
    <source>
        <dbReference type="Proteomes" id="UP001569428"/>
    </source>
</evidence>
<dbReference type="RefSeq" id="WP_371841276.1">
    <property type="nucleotide sequence ID" value="NZ_JBGMEK010000097.1"/>
</dbReference>
<organism evidence="1 2">
    <name type="scientific">Microbulbifer epialgicus</name>
    <dbReference type="NCBI Taxonomy" id="393907"/>
    <lineage>
        <taxon>Bacteria</taxon>
        <taxon>Pseudomonadati</taxon>
        <taxon>Pseudomonadota</taxon>
        <taxon>Gammaproteobacteria</taxon>
        <taxon>Cellvibrionales</taxon>
        <taxon>Microbulbiferaceae</taxon>
        <taxon>Microbulbifer</taxon>
    </lineage>
</organism>
<sequence>MNEFSQISNLYEELLAKVILQEIQLESMRKQITALSETIQDLAPQQGNQEAA</sequence>
<name>A0ABV4P550_9GAMM</name>
<keyword evidence="2" id="KW-1185">Reference proteome</keyword>
<dbReference type="EMBL" id="JBGMEK010000097">
    <property type="protein sequence ID" value="MFA0813464.1"/>
    <property type="molecule type" value="Genomic_DNA"/>
</dbReference>
<accession>A0ABV4P550</accession>
<gene>
    <name evidence="1" type="ORF">ACCI49_21455</name>
</gene>
<dbReference type="Proteomes" id="UP001569428">
    <property type="component" value="Unassembled WGS sequence"/>
</dbReference>